<dbReference type="Gene3D" id="2.180.10.10">
    <property type="entry name" value="RHS repeat-associated core"/>
    <property type="match status" value="2"/>
</dbReference>
<name>A0ABW2AUL7_9MICO</name>
<evidence type="ECO:0000313" key="5">
    <source>
        <dbReference type="Proteomes" id="UP001596356"/>
    </source>
</evidence>
<evidence type="ECO:0000256" key="1">
    <source>
        <dbReference type="ARBA" id="ARBA00022737"/>
    </source>
</evidence>
<dbReference type="Pfam" id="PF25023">
    <property type="entry name" value="TEN_YD-shell"/>
    <property type="match status" value="1"/>
</dbReference>
<evidence type="ECO:0000313" key="4">
    <source>
        <dbReference type="EMBL" id="MFC6714303.1"/>
    </source>
</evidence>
<dbReference type="InterPro" id="IPR050708">
    <property type="entry name" value="T6SS_VgrG/RHS"/>
</dbReference>
<protein>
    <recommendedName>
        <fullName evidence="3">Teneurin-like YD-shell domain-containing protein</fullName>
    </recommendedName>
</protein>
<accession>A0ABW2AUL7</accession>
<feature type="domain" description="Teneurin-like YD-shell" evidence="3">
    <location>
        <begin position="13"/>
        <end position="142"/>
    </location>
</feature>
<comment type="caution">
    <text evidence="4">The sequence shown here is derived from an EMBL/GenBank/DDBJ whole genome shotgun (WGS) entry which is preliminary data.</text>
</comment>
<dbReference type="EMBL" id="JBHSWJ010000002">
    <property type="protein sequence ID" value="MFC6714303.1"/>
    <property type="molecule type" value="Genomic_DNA"/>
</dbReference>
<sequence length="295" mass="31816">MGATTISGNPVTSVTNGAGETTSYFYDDYLNVTKIVAGDVTVTYVYDADNRVISRTDQQQKTVYTYDVRGNLASVATTPIATGAPAARTVTYTHDLVGNMTSRAVDGKSTSYSYDARNLLTKMVGVDGAATTFSYDADGRRTDTYWHVNASGTSWMARSHTDFDKSGRVTRSWTQGTSASATRIVDNSYSYAKAGKDTGLIQSITNNLISSGNVATISYDSQNRISAVSNYNNVAGNDGHSYTYQYDKNGNRTQVTVDGTTTQTVKFRPSDNEITSSGYSYDAAGRRTVDPHGGR</sequence>
<dbReference type="InterPro" id="IPR056823">
    <property type="entry name" value="TEN-like_YD-shell"/>
</dbReference>
<organism evidence="4 5">
    <name type="scientific">Branchiibius cervicis</name>
    <dbReference type="NCBI Taxonomy" id="908252"/>
    <lineage>
        <taxon>Bacteria</taxon>
        <taxon>Bacillati</taxon>
        <taxon>Actinomycetota</taxon>
        <taxon>Actinomycetes</taxon>
        <taxon>Micrococcales</taxon>
        <taxon>Dermacoccaceae</taxon>
        <taxon>Branchiibius</taxon>
    </lineage>
</organism>
<evidence type="ECO:0000256" key="2">
    <source>
        <dbReference type="SAM" id="MobiDB-lite"/>
    </source>
</evidence>
<dbReference type="PANTHER" id="PTHR32305:SF15">
    <property type="entry name" value="PROTEIN RHSA-RELATED"/>
    <property type="match status" value="1"/>
</dbReference>
<feature type="region of interest" description="Disordered" evidence="2">
    <location>
        <begin position="270"/>
        <end position="295"/>
    </location>
</feature>
<reference evidence="5" key="1">
    <citation type="journal article" date="2019" name="Int. J. Syst. Evol. Microbiol.">
        <title>The Global Catalogue of Microorganisms (GCM) 10K type strain sequencing project: providing services to taxonomists for standard genome sequencing and annotation.</title>
        <authorList>
            <consortium name="The Broad Institute Genomics Platform"/>
            <consortium name="The Broad Institute Genome Sequencing Center for Infectious Disease"/>
            <person name="Wu L."/>
            <person name="Ma J."/>
        </authorList>
    </citation>
    <scope>NUCLEOTIDE SEQUENCE [LARGE SCALE GENOMIC DNA]</scope>
    <source>
        <strain evidence="5">NBRC 106593</strain>
    </source>
</reference>
<proteinExistence type="predicted"/>
<dbReference type="PANTHER" id="PTHR32305">
    <property type="match status" value="1"/>
</dbReference>
<dbReference type="RefSeq" id="WP_377822678.1">
    <property type="nucleotide sequence ID" value="NZ_JBHSWJ010000002.1"/>
</dbReference>
<gene>
    <name evidence="4" type="ORF">ACFQBT_10950</name>
</gene>
<evidence type="ECO:0000259" key="3">
    <source>
        <dbReference type="Pfam" id="PF25023"/>
    </source>
</evidence>
<keyword evidence="5" id="KW-1185">Reference proteome</keyword>
<dbReference type="Proteomes" id="UP001596356">
    <property type="component" value="Unassembled WGS sequence"/>
</dbReference>
<dbReference type="InterPro" id="IPR006530">
    <property type="entry name" value="YD"/>
</dbReference>
<dbReference type="NCBIfam" id="TIGR01643">
    <property type="entry name" value="YD_repeat_2x"/>
    <property type="match status" value="2"/>
</dbReference>
<feature type="compositionally biased region" description="Basic and acidic residues" evidence="2">
    <location>
        <begin position="284"/>
        <end position="295"/>
    </location>
</feature>
<keyword evidence="1" id="KW-0677">Repeat</keyword>